<dbReference type="AlphaFoldDB" id="A0A0F9AYH4"/>
<keyword evidence="1" id="KW-0472">Membrane</keyword>
<keyword evidence="1" id="KW-1133">Transmembrane helix</keyword>
<organism evidence="2">
    <name type="scientific">marine sediment metagenome</name>
    <dbReference type="NCBI Taxonomy" id="412755"/>
    <lineage>
        <taxon>unclassified sequences</taxon>
        <taxon>metagenomes</taxon>
        <taxon>ecological metagenomes</taxon>
    </lineage>
</organism>
<keyword evidence="1" id="KW-0812">Transmembrane</keyword>
<proteinExistence type="predicted"/>
<feature type="non-terminal residue" evidence="2">
    <location>
        <position position="1"/>
    </location>
</feature>
<gene>
    <name evidence="2" type="ORF">LCGC14_2854330</name>
</gene>
<protein>
    <recommendedName>
        <fullName evidence="3">DUF1640 domain-containing protein</fullName>
    </recommendedName>
</protein>
<evidence type="ECO:0000313" key="2">
    <source>
        <dbReference type="EMBL" id="KKK77371.1"/>
    </source>
</evidence>
<name>A0A0F9AYH4_9ZZZZ</name>
<comment type="caution">
    <text evidence="2">The sequence shown here is derived from an EMBL/GenBank/DDBJ whole genome shotgun (WGS) entry which is preliminary data.</text>
</comment>
<dbReference type="EMBL" id="LAZR01054988">
    <property type="protein sequence ID" value="KKK77371.1"/>
    <property type="molecule type" value="Genomic_DNA"/>
</dbReference>
<evidence type="ECO:0000256" key="1">
    <source>
        <dbReference type="SAM" id="Phobius"/>
    </source>
</evidence>
<reference evidence="2" key="1">
    <citation type="journal article" date="2015" name="Nature">
        <title>Complex archaea that bridge the gap between prokaryotes and eukaryotes.</title>
        <authorList>
            <person name="Spang A."/>
            <person name="Saw J.H."/>
            <person name="Jorgensen S.L."/>
            <person name="Zaremba-Niedzwiedzka K."/>
            <person name="Martijn J."/>
            <person name="Lind A.E."/>
            <person name="van Eijk R."/>
            <person name="Schleper C."/>
            <person name="Guy L."/>
            <person name="Ettema T.J."/>
        </authorList>
    </citation>
    <scope>NUCLEOTIDE SEQUENCE</scope>
</reference>
<feature type="transmembrane region" description="Helical" evidence="1">
    <location>
        <begin position="88"/>
        <end position="108"/>
    </location>
</feature>
<accession>A0A0F9AYH4</accession>
<sequence length="109" mass="12032">LTWELGSRISREGLAQSRDEVTGLKATLTAYELTEKMLREESRGLKADSTKLKLDLTSVTTQRDSLQTSFADYRGQIRSEVAALVLRYRIYIAISLAVGAAGLLVAIIK</sequence>
<evidence type="ECO:0008006" key="3">
    <source>
        <dbReference type="Google" id="ProtNLM"/>
    </source>
</evidence>